<gene>
    <name evidence="1" type="ORF">SCODWIG_03990</name>
</gene>
<dbReference type="VEuPathDB" id="FungiDB:SCODWIG_03990"/>
<dbReference type="PANTHER" id="PTHR28051:SF1">
    <property type="entry name" value="PROTEIN MTL1-RELATED"/>
    <property type="match status" value="1"/>
</dbReference>
<dbReference type="EMBL" id="UFAJ01001294">
    <property type="protein sequence ID" value="SSD62228.1"/>
    <property type="molecule type" value="Genomic_DNA"/>
</dbReference>
<name>A0A376BC07_9ASCO</name>
<organism evidence="1 2">
    <name type="scientific">Saccharomycodes ludwigii</name>
    <dbReference type="NCBI Taxonomy" id="36035"/>
    <lineage>
        <taxon>Eukaryota</taxon>
        <taxon>Fungi</taxon>
        <taxon>Dikarya</taxon>
        <taxon>Ascomycota</taxon>
        <taxon>Saccharomycotina</taxon>
        <taxon>Saccharomycetes</taxon>
        <taxon>Saccharomycodales</taxon>
        <taxon>Saccharomycodaceae</taxon>
        <taxon>Saccharomycodes</taxon>
    </lineage>
</organism>
<sequence length="265" mass="30603">MIFPYSLDDSIITKQNILLLDNVTNYNQTAVDYFHYDFSKLSLLTTSWHILTHMGKYNIMRLPSCSNEIPDDYYVYLKRLHHCLWRRWSILQLNLPKVDPLSLNWNKECDVTVLYGPYLNTDVDDTCTTDVKAEHNVYKDGDNLKYASYSKALSMNKELNVSTGSINTTNSTTLSTSPSSLNDSIFSNNATASSADGMYNDADISMDDYDEEEYIKPILKKVASSNSNNNVHFDDIVLQRDVDRHGIYHEHFININDKENEYYYS</sequence>
<dbReference type="GO" id="GO:0007039">
    <property type="term" value="P:protein catabolic process in the vacuole"/>
    <property type="evidence" value="ECO:0007669"/>
    <property type="project" value="TreeGrafter"/>
</dbReference>
<dbReference type="OrthoDB" id="5563539at2759"/>
<protein>
    <submittedName>
        <fullName evidence="1">Uncharacterized protein</fullName>
    </submittedName>
</protein>
<dbReference type="PANTHER" id="PTHR28051">
    <property type="entry name" value="PROTEIN MTL1-RELATED"/>
    <property type="match status" value="1"/>
</dbReference>
<dbReference type="InterPro" id="IPR052292">
    <property type="entry name" value="Glucose_repression_reg"/>
</dbReference>
<keyword evidence="2" id="KW-1185">Reference proteome</keyword>
<evidence type="ECO:0000313" key="2">
    <source>
        <dbReference type="Proteomes" id="UP000262825"/>
    </source>
</evidence>
<dbReference type="Proteomes" id="UP000262825">
    <property type="component" value="Unassembled WGS sequence"/>
</dbReference>
<dbReference type="GO" id="GO:0005773">
    <property type="term" value="C:vacuole"/>
    <property type="evidence" value="ECO:0007669"/>
    <property type="project" value="GOC"/>
</dbReference>
<accession>A0A376BC07</accession>
<dbReference type="GO" id="GO:0042149">
    <property type="term" value="P:cellular response to glucose starvation"/>
    <property type="evidence" value="ECO:0007669"/>
    <property type="project" value="TreeGrafter"/>
</dbReference>
<evidence type="ECO:0000313" key="1">
    <source>
        <dbReference type="EMBL" id="SSD62228.1"/>
    </source>
</evidence>
<proteinExistence type="predicted"/>
<dbReference type="AlphaFoldDB" id="A0A376BC07"/>
<reference evidence="2" key="1">
    <citation type="submission" date="2018-06" db="EMBL/GenBank/DDBJ databases">
        <authorList>
            <person name="Guldener U."/>
        </authorList>
    </citation>
    <scope>NUCLEOTIDE SEQUENCE [LARGE SCALE GENOMIC DNA]</scope>
    <source>
        <strain evidence="2">UTAD17</strain>
    </source>
</reference>